<dbReference type="Proteomes" id="UP000184211">
    <property type="component" value="Unassembled WGS sequence"/>
</dbReference>
<dbReference type="GO" id="GO:0005524">
    <property type="term" value="F:ATP binding"/>
    <property type="evidence" value="ECO:0007669"/>
    <property type="project" value="UniProtKB-KW"/>
</dbReference>
<dbReference type="AlphaFoldDB" id="A0A1M5QHM4"/>
<gene>
    <name evidence="7" type="ORF">SAMN04488044_1998</name>
</gene>
<dbReference type="PROSITE" id="PS00211">
    <property type="entry name" value="ABC_TRANSPORTER_1"/>
    <property type="match status" value="1"/>
</dbReference>
<evidence type="ECO:0000313" key="7">
    <source>
        <dbReference type="EMBL" id="SHH13299.1"/>
    </source>
</evidence>
<dbReference type="InterPro" id="IPR003439">
    <property type="entry name" value="ABC_transporter-like_ATP-bd"/>
</dbReference>
<dbReference type="SMART" id="SM00382">
    <property type="entry name" value="AAA"/>
    <property type="match status" value="2"/>
</dbReference>
<proteinExistence type="predicted"/>
<evidence type="ECO:0000256" key="3">
    <source>
        <dbReference type="ARBA" id="ARBA00022737"/>
    </source>
</evidence>
<keyword evidence="1" id="KW-0813">Transport</keyword>
<dbReference type="CDD" id="cd03216">
    <property type="entry name" value="ABC_Carb_Monos_I"/>
    <property type="match status" value="1"/>
</dbReference>
<keyword evidence="4" id="KW-0547">Nucleotide-binding</keyword>
<dbReference type="Pfam" id="PF00005">
    <property type="entry name" value="ABC_tran"/>
    <property type="match status" value="2"/>
</dbReference>
<keyword evidence="3" id="KW-0677">Repeat</keyword>
<dbReference type="EMBL" id="FQWM01000003">
    <property type="protein sequence ID" value="SHH13299.1"/>
    <property type="molecule type" value="Genomic_DNA"/>
</dbReference>
<dbReference type="STRING" id="870908.SAMN04488044_1998"/>
<keyword evidence="5 7" id="KW-0067">ATP-binding</keyword>
<dbReference type="Gene3D" id="3.40.50.300">
    <property type="entry name" value="P-loop containing nucleotide triphosphate hydrolases"/>
    <property type="match status" value="2"/>
</dbReference>
<dbReference type="InterPro" id="IPR003593">
    <property type="entry name" value="AAA+_ATPase"/>
</dbReference>
<sequence length="503" mass="54612">MKHQAVKPAISVRGLKKAFAGKVVVDGVTFDLHPGEALALVGENGAGKSTTKNMLCGLLEPTEGEILVEGQPVQRINGAEHGVSAVHQELSLFGSLTVAENICVSDLPGHPARINWRDAERIAREQIDFLGIEIDPRALIETLGAGKQQVVEIAKALLHADKVLILDEPTTSLTAVEREKLFAIIDKLKERGLGIIFISHFMEEIYRVCDSFLVLRDGQQVGQGRLDDVPQRALEEMMVGRTLKDAQVDLAEPTDVPELEVRGLSSSDFRDVNFTVHRGEILGISGLMGAGRTEVAEAIFGLRPATGEVRIGGELVTDRSVAAMKARGLCYITEDRRTNGLFLNRPVRENLSASAIARFVQKRIAGLGFKGERIKAAEVVEQMNVSVPHIENDVSDLSGGNQQKVLLGRWLAMEPEILIFDEPTKGVDIGAKFDIHAAIAELARMGKTIVIVSSDLPELLHTTHRMLVMRKGRLVGEFQRAEYDAVKIISLAASATAGEGEAA</sequence>
<protein>
    <submittedName>
        <fullName evidence="7">Ribose transport system ATP-binding protein</fullName>
    </submittedName>
</protein>
<dbReference type="SUPFAM" id="SSF52540">
    <property type="entry name" value="P-loop containing nucleoside triphosphate hydrolases"/>
    <property type="match status" value="2"/>
</dbReference>
<keyword evidence="2" id="KW-0762">Sugar transport</keyword>
<evidence type="ECO:0000259" key="6">
    <source>
        <dbReference type="PROSITE" id="PS50893"/>
    </source>
</evidence>
<name>A0A1M5QHM4_9RHOB</name>
<keyword evidence="8" id="KW-1185">Reference proteome</keyword>
<dbReference type="InterPro" id="IPR017871">
    <property type="entry name" value="ABC_transporter-like_CS"/>
</dbReference>
<dbReference type="PANTHER" id="PTHR43790:SF9">
    <property type="entry name" value="GALACTOFURANOSE TRANSPORTER ATP-BINDING PROTEIN YTFR"/>
    <property type="match status" value="1"/>
</dbReference>
<dbReference type="InterPro" id="IPR050107">
    <property type="entry name" value="ABC_carbohydrate_import_ATPase"/>
</dbReference>
<feature type="domain" description="ABC transporter" evidence="6">
    <location>
        <begin position="10"/>
        <end position="242"/>
    </location>
</feature>
<evidence type="ECO:0000256" key="1">
    <source>
        <dbReference type="ARBA" id="ARBA00022448"/>
    </source>
</evidence>
<dbReference type="PANTHER" id="PTHR43790">
    <property type="entry name" value="CARBOHYDRATE TRANSPORT ATP-BINDING PROTEIN MG119-RELATED"/>
    <property type="match status" value="1"/>
</dbReference>
<dbReference type="CDD" id="cd03215">
    <property type="entry name" value="ABC_Carb_Monos_II"/>
    <property type="match status" value="1"/>
</dbReference>
<dbReference type="GO" id="GO:0016887">
    <property type="term" value="F:ATP hydrolysis activity"/>
    <property type="evidence" value="ECO:0007669"/>
    <property type="project" value="InterPro"/>
</dbReference>
<feature type="domain" description="ABC transporter" evidence="6">
    <location>
        <begin position="251"/>
        <end position="496"/>
    </location>
</feature>
<evidence type="ECO:0000256" key="5">
    <source>
        <dbReference type="ARBA" id="ARBA00022840"/>
    </source>
</evidence>
<organism evidence="7 8">
    <name type="scientific">Cognatishimia maritima</name>
    <dbReference type="NCBI Taxonomy" id="870908"/>
    <lineage>
        <taxon>Bacteria</taxon>
        <taxon>Pseudomonadati</taxon>
        <taxon>Pseudomonadota</taxon>
        <taxon>Alphaproteobacteria</taxon>
        <taxon>Rhodobacterales</taxon>
        <taxon>Paracoccaceae</taxon>
        <taxon>Cognatishimia</taxon>
    </lineage>
</organism>
<dbReference type="InterPro" id="IPR027417">
    <property type="entry name" value="P-loop_NTPase"/>
</dbReference>
<dbReference type="PROSITE" id="PS50893">
    <property type="entry name" value="ABC_TRANSPORTER_2"/>
    <property type="match status" value="2"/>
</dbReference>
<evidence type="ECO:0000256" key="2">
    <source>
        <dbReference type="ARBA" id="ARBA00022597"/>
    </source>
</evidence>
<dbReference type="RefSeq" id="WP_084604855.1">
    <property type="nucleotide sequence ID" value="NZ_FQWM01000003.1"/>
</dbReference>
<dbReference type="OrthoDB" id="9805029at2"/>
<evidence type="ECO:0000256" key="4">
    <source>
        <dbReference type="ARBA" id="ARBA00022741"/>
    </source>
</evidence>
<reference evidence="8" key="1">
    <citation type="submission" date="2016-11" db="EMBL/GenBank/DDBJ databases">
        <authorList>
            <person name="Varghese N."/>
            <person name="Submissions S."/>
        </authorList>
    </citation>
    <scope>NUCLEOTIDE SEQUENCE [LARGE SCALE GENOMIC DNA]</scope>
    <source>
        <strain evidence="8">DSM 28223</strain>
    </source>
</reference>
<accession>A0A1M5QHM4</accession>
<evidence type="ECO:0000313" key="8">
    <source>
        <dbReference type="Proteomes" id="UP000184211"/>
    </source>
</evidence>